<dbReference type="EMBL" id="ATAY01000020">
    <property type="protein sequence ID" value="EPR13205.1"/>
    <property type="molecule type" value="Genomic_DNA"/>
</dbReference>
<evidence type="ECO:0000313" key="2">
    <source>
        <dbReference type="Proteomes" id="UP000016860"/>
    </source>
</evidence>
<comment type="caution">
    <text evidence="1">The sequence shown here is derived from an EMBL/GenBank/DDBJ whole genome shotgun (WGS) entry which is preliminary data.</text>
</comment>
<sequence>MINKKHILLIIVSTIFLLSGCTYGSYSTLKSVENNTSSMMSMRYERFNGYNATPIKVKEGNPIDVSVDIVSNKGKLDMSITDEKGQSVYEGKDIPTSSFSVRLDKDGDYKLKVSGEKHSGSYKITWGKASEDNEK</sequence>
<name>U4R5A1_9FIRM</name>
<evidence type="ECO:0008006" key="3">
    <source>
        <dbReference type="Google" id="ProtNLM"/>
    </source>
</evidence>
<dbReference type="STRING" id="1330534.L323_04745"/>
<organism evidence="1 2">
    <name type="scientific">Ruminiclostridium papyrosolvens C7</name>
    <dbReference type="NCBI Taxonomy" id="1330534"/>
    <lineage>
        <taxon>Bacteria</taxon>
        <taxon>Bacillati</taxon>
        <taxon>Bacillota</taxon>
        <taxon>Clostridia</taxon>
        <taxon>Eubacteriales</taxon>
        <taxon>Oscillospiraceae</taxon>
        <taxon>Ruminiclostridium</taxon>
    </lineage>
</organism>
<dbReference type="Proteomes" id="UP000016860">
    <property type="component" value="Unassembled WGS sequence"/>
</dbReference>
<gene>
    <name evidence="1" type="ORF">L323_04745</name>
</gene>
<reference evidence="1 2" key="1">
    <citation type="journal article" date="2013" name="Genome Announc.">
        <title>Draft Genome Sequence of the Cellulolytic Bacterium Clostridium papyrosolvens C7 (ATCC 700395).</title>
        <authorList>
            <person name="Zepeda V."/>
            <person name="Dassa B."/>
            <person name="Borovok I."/>
            <person name="Lamed R."/>
            <person name="Bayer E.A."/>
            <person name="Cate J.H."/>
        </authorList>
    </citation>
    <scope>NUCLEOTIDE SEQUENCE [LARGE SCALE GENOMIC DNA]</scope>
    <source>
        <strain evidence="1 2">C7</strain>
    </source>
</reference>
<accession>U4R5A1</accession>
<evidence type="ECO:0000313" key="1">
    <source>
        <dbReference type="EMBL" id="EPR13205.1"/>
    </source>
</evidence>
<dbReference type="PROSITE" id="PS51257">
    <property type="entry name" value="PROKAR_LIPOPROTEIN"/>
    <property type="match status" value="1"/>
</dbReference>
<dbReference type="RefSeq" id="WP_020814551.1">
    <property type="nucleotide sequence ID" value="NZ_ATAY01000020.1"/>
</dbReference>
<protein>
    <recommendedName>
        <fullName evidence="3">Lipoprotein</fullName>
    </recommendedName>
</protein>
<dbReference type="OrthoDB" id="1739408at2"/>
<proteinExistence type="predicted"/>
<dbReference type="PATRIC" id="fig|1330534.3.peg.951"/>
<dbReference type="AlphaFoldDB" id="U4R5A1"/>
<dbReference type="Gene3D" id="2.60.120.380">
    <property type="match status" value="1"/>
</dbReference>